<feature type="transmembrane region" description="Helical" evidence="1">
    <location>
        <begin position="472"/>
        <end position="493"/>
    </location>
</feature>
<feature type="transmembrane region" description="Helical" evidence="1">
    <location>
        <begin position="393"/>
        <end position="414"/>
    </location>
</feature>
<dbReference type="Proteomes" id="UP000054383">
    <property type="component" value="Unassembled WGS sequence"/>
</dbReference>
<evidence type="ECO:0000256" key="1">
    <source>
        <dbReference type="SAM" id="Phobius"/>
    </source>
</evidence>
<keyword evidence="1" id="KW-0472">Membrane</keyword>
<keyword evidence="1" id="KW-1133">Transmembrane helix</keyword>
<accession>A0A0U1M4N7</accession>
<feature type="transmembrane region" description="Helical" evidence="1">
    <location>
        <begin position="124"/>
        <end position="144"/>
    </location>
</feature>
<organism evidence="2 3">
    <name type="scientific">Talaromyces islandicus</name>
    <name type="common">Penicillium islandicum</name>
    <dbReference type="NCBI Taxonomy" id="28573"/>
    <lineage>
        <taxon>Eukaryota</taxon>
        <taxon>Fungi</taxon>
        <taxon>Dikarya</taxon>
        <taxon>Ascomycota</taxon>
        <taxon>Pezizomycotina</taxon>
        <taxon>Eurotiomycetes</taxon>
        <taxon>Eurotiomycetidae</taxon>
        <taxon>Eurotiales</taxon>
        <taxon>Trichocomaceae</taxon>
        <taxon>Talaromyces</taxon>
        <taxon>Talaromyces sect. Islandici</taxon>
    </lineage>
</organism>
<name>A0A0U1M4N7_TALIS</name>
<feature type="transmembrane region" description="Helical" evidence="1">
    <location>
        <begin position="98"/>
        <end position="118"/>
    </location>
</feature>
<dbReference type="AlphaFoldDB" id="A0A0U1M4N7"/>
<evidence type="ECO:0000313" key="2">
    <source>
        <dbReference type="EMBL" id="CRG90549.1"/>
    </source>
</evidence>
<feature type="transmembrane region" description="Helical" evidence="1">
    <location>
        <begin position="39"/>
        <end position="61"/>
    </location>
</feature>
<gene>
    <name evidence="2" type="ORF">PISL3812_07593</name>
</gene>
<proteinExistence type="predicted"/>
<protein>
    <submittedName>
        <fullName evidence="2">Uncharacterized protein</fullName>
    </submittedName>
</protein>
<dbReference type="OMA" id="AISCHYY"/>
<dbReference type="EMBL" id="CVMT01000008">
    <property type="protein sequence ID" value="CRG90549.1"/>
    <property type="molecule type" value="Genomic_DNA"/>
</dbReference>
<dbReference type="OrthoDB" id="4495044at2759"/>
<keyword evidence="3" id="KW-1185">Reference proteome</keyword>
<feature type="transmembrane region" description="Helical" evidence="1">
    <location>
        <begin position="305"/>
        <end position="335"/>
    </location>
</feature>
<evidence type="ECO:0000313" key="3">
    <source>
        <dbReference type="Proteomes" id="UP000054383"/>
    </source>
</evidence>
<sequence length="494" mass="55803">MTSYIHDTTWLLASFSLLTATISAIIKPTRQTFIEGAKYNTLCFSPIRSGTVVLGFAIYLIHLRLSNTAEIHTGLKLYSRLYIPSESSEIRRGFWPSFARRAFLIGGTLLLYAALLAWTSYRWLHIFTTCLVAEAVLAEVLIFYRDSSTDRFTLRINWPHYTLLIAEPFLKPGHSVHDHVGNASGTNGIVERKGDGHTATPSKDNLCDRIQQLWPTEPDLDITFAVHSIPPEHEPTLEKIFSPHVRYSRWTCGHWRCLVYTVSRALIRIISFSWYLEQISVAWLLHIDLQPVTLRVSDMVLGNNLLGGILTMVYQISLLLTLFASGFIFSLALIIRLRKQERIKRAFQEVAETAPITYKALDMVFGRQLMPSILGYLVTRGLFPNDPSLTREVVSYAIEIVVILIIYITGYRLLFSSPRSENTELPSTSSPLLEPSMSPGLLGPATTATDNNKEAGDKSKYSYILPSPRFQIFRLAIWIPAVTLAIFVMTDAIR</sequence>
<dbReference type="STRING" id="28573.A0A0U1M4N7"/>
<feature type="transmembrane region" description="Helical" evidence="1">
    <location>
        <begin position="265"/>
        <end position="285"/>
    </location>
</feature>
<keyword evidence="1" id="KW-0812">Transmembrane</keyword>
<reference evidence="2 3" key="1">
    <citation type="submission" date="2015-04" db="EMBL/GenBank/DDBJ databases">
        <authorList>
            <person name="Syromyatnikov M.Y."/>
            <person name="Popov V.N."/>
        </authorList>
    </citation>
    <scope>NUCLEOTIDE SEQUENCE [LARGE SCALE GENOMIC DNA]</scope>
    <source>
        <strain evidence="2">WF-38-12</strain>
    </source>
</reference>